<proteinExistence type="predicted"/>
<protein>
    <submittedName>
        <fullName evidence="1">Uncharacterized protein</fullName>
    </submittedName>
</protein>
<accession>A0A645IA09</accession>
<organism evidence="1">
    <name type="scientific">bioreactor metagenome</name>
    <dbReference type="NCBI Taxonomy" id="1076179"/>
    <lineage>
        <taxon>unclassified sequences</taxon>
        <taxon>metagenomes</taxon>
        <taxon>ecological metagenomes</taxon>
    </lineage>
</organism>
<dbReference type="AlphaFoldDB" id="A0A645IA09"/>
<dbReference type="EMBL" id="VSSQ01109452">
    <property type="protein sequence ID" value="MPN47736.1"/>
    <property type="molecule type" value="Genomic_DNA"/>
</dbReference>
<reference evidence="1" key="1">
    <citation type="submission" date="2019-08" db="EMBL/GenBank/DDBJ databases">
        <authorList>
            <person name="Kucharzyk K."/>
            <person name="Murdoch R.W."/>
            <person name="Higgins S."/>
            <person name="Loffler F."/>
        </authorList>
    </citation>
    <scope>NUCLEOTIDE SEQUENCE</scope>
</reference>
<evidence type="ECO:0000313" key="1">
    <source>
        <dbReference type="EMBL" id="MPN47736.1"/>
    </source>
</evidence>
<sequence>MVKQHHDSFDSHSERVPGIFVGINVHIFQNRGIHHSTTHDFQPAGSFGDSVVGFRIESPIHIHFRTRFGEREIRRSHPDFRFPEKFGGEELDRLLQICKTDIFIDVESLDLVENTV</sequence>
<name>A0A645IA09_9ZZZZ</name>
<comment type="caution">
    <text evidence="1">The sequence shown here is derived from an EMBL/GenBank/DDBJ whole genome shotgun (WGS) entry which is preliminary data.</text>
</comment>
<gene>
    <name evidence="1" type="ORF">SDC9_195340</name>
</gene>